<protein>
    <recommendedName>
        <fullName evidence="15">Arf-GAP domain-containing protein</fullName>
    </recommendedName>
</protein>
<dbReference type="GO" id="GO:0008324">
    <property type="term" value="F:monoatomic cation transmembrane transporter activity"/>
    <property type="evidence" value="ECO:0007669"/>
    <property type="project" value="InterPro"/>
</dbReference>
<dbReference type="InterPro" id="IPR038508">
    <property type="entry name" value="ArfGAP_dom_sf"/>
</dbReference>
<evidence type="ECO:0000259" key="15">
    <source>
        <dbReference type="PROSITE" id="PS50115"/>
    </source>
</evidence>
<comment type="subcellular location">
    <subcellularLocation>
        <location evidence="1">Membrane</location>
        <topology evidence="1">Multi-pass membrane protein</topology>
    </subcellularLocation>
</comment>
<evidence type="ECO:0000256" key="1">
    <source>
        <dbReference type="ARBA" id="ARBA00004141"/>
    </source>
</evidence>
<dbReference type="InterPro" id="IPR006667">
    <property type="entry name" value="SLC41_membr_dom"/>
</dbReference>
<feature type="transmembrane region" description="Helical" evidence="14">
    <location>
        <begin position="232"/>
        <end position="254"/>
    </location>
</feature>
<evidence type="ECO:0000256" key="14">
    <source>
        <dbReference type="SAM" id="Phobius"/>
    </source>
</evidence>
<dbReference type="GO" id="GO:0008270">
    <property type="term" value="F:zinc ion binding"/>
    <property type="evidence" value="ECO:0007669"/>
    <property type="project" value="UniProtKB-KW"/>
</dbReference>
<dbReference type="Proteomes" id="UP000574390">
    <property type="component" value="Unassembled WGS sequence"/>
</dbReference>
<feature type="domain" description="Arf-GAP" evidence="15">
    <location>
        <begin position="355"/>
        <end position="490"/>
    </location>
</feature>
<evidence type="ECO:0000256" key="4">
    <source>
        <dbReference type="ARBA" id="ARBA00022468"/>
    </source>
</evidence>
<dbReference type="SUPFAM" id="SSF57863">
    <property type="entry name" value="ArfGap/RecO-like zinc finger"/>
    <property type="match status" value="1"/>
</dbReference>
<evidence type="ECO:0000256" key="5">
    <source>
        <dbReference type="ARBA" id="ARBA00022692"/>
    </source>
</evidence>
<evidence type="ECO:0000313" key="17">
    <source>
        <dbReference type="Proteomes" id="UP000574390"/>
    </source>
</evidence>
<dbReference type="PROSITE" id="PS50115">
    <property type="entry name" value="ARFGAP"/>
    <property type="match status" value="1"/>
</dbReference>
<keyword evidence="6" id="KW-0479">Metal-binding</keyword>
<accession>A0A7J6SHJ3</accession>
<keyword evidence="9" id="KW-0460">Magnesium</keyword>
<evidence type="ECO:0000256" key="13">
    <source>
        <dbReference type="SAM" id="MobiDB-lite"/>
    </source>
</evidence>
<dbReference type="InterPro" id="IPR037278">
    <property type="entry name" value="ARFGAP/RecO"/>
</dbReference>
<keyword evidence="10 14" id="KW-1133">Transmembrane helix</keyword>
<feature type="region of interest" description="Disordered" evidence="13">
    <location>
        <begin position="529"/>
        <end position="553"/>
    </location>
</feature>
<dbReference type="CDD" id="cd08204">
    <property type="entry name" value="ArfGap"/>
    <property type="match status" value="1"/>
</dbReference>
<comment type="caution">
    <text evidence="16">The sequence shown here is derived from an EMBL/GenBank/DDBJ whole genome shotgun (WGS) entry which is preliminary data.</text>
</comment>
<dbReference type="Gene3D" id="1.10.220.150">
    <property type="entry name" value="Arf GTPase activating protein"/>
    <property type="match status" value="1"/>
</dbReference>
<dbReference type="GO" id="GO:0005096">
    <property type="term" value="F:GTPase activator activity"/>
    <property type="evidence" value="ECO:0007669"/>
    <property type="project" value="UniProtKB-KW"/>
</dbReference>
<evidence type="ECO:0000256" key="3">
    <source>
        <dbReference type="ARBA" id="ARBA00022448"/>
    </source>
</evidence>
<dbReference type="PANTHER" id="PTHR45705">
    <property type="entry name" value="FI20236P1"/>
    <property type="match status" value="1"/>
</dbReference>
<proteinExistence type="inferred from homology"/>
<evidence type="ECO:0000256" key="12">
    <source>
        <dbReference type="PROSITE-ProRule" id="PRU00288"/>
    </source>
</evidence>
<evidence type="ECO:0000256" key="2">
    <source>
        <dbReference type="ARBA" id="ARBA00009749"/>
    </source>
</evidence>
<organism evidence="16 17">
    <name type="scientific">Perkinsus olseni</name>
    <name type="common">Perkinsus atlanticus</name>
    <dbReference type="NCBI Taxonomy" id="32597"/>
    <lineage>
        <taxon>Eukaryota</taxon>
        <taxon>Sar</taxon>
        <taxon>Alveolata</taxon>
        <taxon>Perkinsozoa</taxon>
        <taxon>Perkinsea</taxon>
        <taxon>Perkinsida</taxon>
        <taxon>Perkinsidae</taxon>
        <taxon>Perkinsus</taxon>
    </lineage>
</organism>
<evidence type="ECO:0000256" key="9">
    <source>
        <dbReference type="ARBA" id="ARBA00022842"/>
    </source>
</evidence>
<name>A0A7J6SHJ3_PEROL</name>
<sequence length="608" mass="65292">MCAVYASPSSSFSSSSGPIVVRPITDITQGPVAAAASSAAFSPACDVGRSISDHTPAAVAQLPGAASVENIPSNADGGVAVTVDDDEPEVPPDEEAFPVLPYQKASFLRKNWMRFPPLLITLLLELIPSLLYTEGSGALTNLIGEDRADLFMGLRAVVTAVAGNFSLQNSSNMSRWLAMGIVTRGTWRREIWGEIKANLLTSLVLSLVMMLTTGLGLCPWKLHDHISGENMWFGFVISLVLFLTANIGGLVGMLSPLLLQFVLKLDPAACAGPGETCFQDITRGPGGSGGRLTPVLTGAKPPRASGRFVGLWCRPNREWTLDVCPRPVVDFSPLPTLSCALISLPVMGTPVAPLNPQLDSILSRPENSVCADCNAPNPRWASVNLGVFICTNCAGIHRGIGTHITFVQSATIDQWKPEWVALADAVGNKVANEYYEYNVPPHIHKPDGSSFPNGGGGGDRLDPDTSRHLERWIRNKYELKLFANYSAKEPCVAFADGELVGPLGLGGPNQISPTATPVGAGVMPNGYINTPKKSLKKKKRSSKHQWSETTSEGASHFSLREQAYVDVSHLDPQYLRLAPSQQGWQNNFFISSWISDVSQGHDQSRATI</sequence>
<dbReference type="AlphaFoldDB" id="A0A7J6SHJ3"/>
<evidence type="ECO:0000256" key="8">
    <source>
        <dbReference type="ARBA" id="ARBA00022833"/>
    </source>
</evidence>
<gene>
    <name evidence="16" type="ORF">FOZ62_011829</name>
</gene>
<dbReference type="Pfam" id="PF01412">
    <property type="entry name" value="ArfGap"/>
    <property type="match status" value="1"/>
</dbReference>
<evidence type="ECO:0000256" key="10">
    <source>
        <dbReference type="ARBA" id="ARBA00022989"/>
    </source>
</evidence>
<dbReference type="Pfam" id="PF01769">
    <property type="entry name" value="MgtE"/>
    <property type="match status" value="1"/>
</dbReference>
<keyword evidence="5 14" id="KW-0812">Transmembrane</keyword>
<keyword evidence="11 14" id="KW-0472">Membrane</keyword>
<dbReference type="GO" id="GO:0005737">
    <property type="term" value="C:cytoplasm"/>
    <property type="evidence" value="ECO:0007669"/>
    <property type="project" value="TreeGrafter"/>
</dbReference>
<dbReference type="PRINTS" id="PR00405">
    <property type="entry name" value="REVINTRACTNG"/>
</dbReference>
<dbReference type="SUPFAM" id="SSF161093">
    <property type="entry name" value="MgtE membrane domain-like"/>
    <property type="match status" value="1"/>
</dbReference>
<evidence type="ECO:0000313" key="16">
    <source>
        <dbReference type="EMBL" id="KAF4732459.1"/>
    </source>
</evidence>
<dbReference type="EMBL" id="JABANM010014558">
    <property type="protein sequence ID" value="KAF4732459.1"/>
    <property type="molecule type" value="Genomic_DNA"/>
</dbReference>
<dbReference type="InterPro" id="IPR001164">
    <property type="entry name" value="ArfGAP_dom"/>
</dbReference>
<feature type="compositionally biased region" description="Basic residues" evidence="13">
    <location>
        <begin position="533"/>
        <end position="543"/>
    </location>
</feature>
<dbReference type="InterPro" id="IPR036739">
    <property type="entry name" value="SLC41_membr_dom_sf"/>
</dbReference>
<dbReference type="InterPro" id="IPR051718">
    <property type="entry name" value="ARF_GTPase-activating"/>
</dbReference>
<feature type="transmembrane region" description="Helical" evidence="14">
    <location>
        <begin position="197"/>
        <end position="217"/>
    </location>
</feature>
<comment type="similarity">
    <text evidence="2">Belongs to the SLC41A transporter family.</text>
</comment>
<keyword evidence="7 12" id="KW-0863">Zinc-finger</keyword>
<evidence type="ECO:0000256" key="11">
    <source>
        <dbReference type="ARBA" id="ARBA00023136"/>
    </source>
</evidence>
<evidence type="ECO:0000256" key="6">
    <source>
        <dbReference type="ARBA" id="ARBA00022723"/>
    </source>
</evidence>
<keyword evidence="3" id="KW-0813">Transport</keyword>
<dbReference type="Gene3D" id="1.10.357.20">
    <property type="entry name" value="SLC41 divalent cation transporters, integral membrane domain"/>
    <property type="match status" value="1"/>
</dbReference>
<keyword evidence="8" id="KW-0862">Zinc</keyword>
<reference evidence="16 17" key="1">
    <citation type="submission" date="2020-04" db="EMBL/GenBank/DDBJ databases">
        <title>Perkinsus olseni comparative genomics.</title>
        <authorList>
            <person name="Bogema D.R."/>
        </authorList>
    </citation>
    <scope>NUCLEOTIDE SEQUENCE [LARGE SCALE GENOMIC DNA]</scope>
    <source>
        <strain evidence="16">ATCC PRA-205</strain>
    </source>
</reference>
<dbReference type="PANTHER" id="PTHR45705:SF1">
    <property type="entry name" value="FI20236P1"/>
    <property type="match status" value="1"/>
</dbReference>
<dbReference type="GO" id="GO:0016020">
    <property type="term" value="C:membrane"/>
    <property type="evidence" value="ECO:0007669"/>
    <property type="project" value="UniProtKB-SubCell"/>
</dbReference>
<evidence type="ECO:0000256" key="7">
    <source>
        <dbReference type="ARBA" id="ARBA00022771"/>
    </source>
</evidence>
<dbReference type="FunFam" id="1.10.220.150:FF:000009">
    <property type="entry name" value="stromal membrane-associated protein 1 isoform X1"/>
    <property type="match status" value="1"/>
</dbReference>
<dbReference type="SMART" id="SM00105">
    <property type="entry name" value="ArfGap"/>
    <property type="match status" value="1"/>
</dbReference>
<keyword evidence="4" id="KW-0343">GTPase activation</keyword>